<keyword evidence="3" id="KW-1003">Cell membrane</keyword>
<evidence type="ECO:0000256" key="5">
    <source>
        <dbReference type="ARBA" id="ARBA00022989"/>
    </source>
</evidence>
<dbReference type="CDD" id="cd06261">
    <property type="entry name" value="TM_PBP2"/>
    <property type="match status" value="2"/>
</dbReference>
<feature type="transmembrane region" description="Helical" evidence="7">
    <location>
        <begin position="109"/>
        <end position="138"/>
    </location>
</feature>
<keyword evidence="10" id="KW-1185">Reference proteome</keyword>
<evidence type="ECO:0000313" key="9">
    <source>
        <dbReference type="EMBL" id="MFB9750912.1"/>
    </source>
</evidence>
<feature type="transmembrane region" description="Helical" evidence="7">
    <location>
        <begin position="192"/>
        <end position="210"/>
    </location>
</feature>
<feature type="domain" description="ABC transmembrane type-1" evidence="8">
    <location>
        <begin position="322"/>
        <end position="505"/>
    </location>
</feature>
<evidence type="ECO:0000256" key="3">
    <source>
        <dbReference type="ARBA" id="ARBA00022475"/>
    </source>
</evidence>
<comment type="similarity">
    <text evidence="7">Belongs to the binding-protein-dependent transport system permease family.</text>
</comment>
<comment type="subcellular location">
    <subcellularLocation>
        <location evidence="1 7">Cell membrane</location>
        <topology evidence="1 7">Multi-pass membrane protein</topology>
    </subcellularLocation>
</comment>
<feature type="transmembrane region" description="Helical" evidence="7">
    <location>
        <begin position="262"/>
        <end position="280"/>
    </location>
</feature>
<feature type="transmembrane region" description="Helical" evidence="7">
    <location>
        <begin position="460"/>
        <end position="479"/>
    </location>
</feature>
<dbReference type="RefSeq" id="WP_379116579.1">
    <property type="nucleotide sequence ID" value="NZ_BAAAYO010000002.1"/>
</dbReference>
<dbReference type="Gene3D" id="1.10.3720.10">
    <property type="entry name" value="MetI-like"/>
    <property type="match status" value="2"/>
</dbReference>
<feature type="domain" description="ABC transmembrane type-1" evidence="8">
    <location>
        <begin position="57"/>
        <end position="240"/>
    </location>
</feature>
<dbReference type="InterPro" id="IPR000515">
    <property type="entry name" value="MetI-like"/>
</dbReference>
<sequence length="513" mass="55865">MKLYSWLVVLLVLFIGSAYQTEATLTKLFTGTPQIWSFIKEMFPPDWSFTPKVWKPMKETLQMAIIGTLLGAVFAFPTALIAARNVTSTPWLYYPARLIMNLLRTIPDLLYAALFAVIVGFGPTAGTLALFFFTYGIISKMAYESVEAIDPGPLEAMTAVGANKLQWIRFGVLPQVAPTFLAHLLYTFEVSIRASAILGLVGAGGIGLLLKNVLDLFRYDQAVVLILMTLVVVIVIDTISTRLRTLLLKGAKRPLRPSASRWGWIAGIGVTVLLVVWSLAGLEFQGIQETAKVMSKAMIRGLLHPDWNYVWLPEGEDLVRNLLMTLSISYLGNIVSMIICVPLAFWAAANMSRSRLVSGSGKIALSIIRTVPEVIMAIVFIKAVGPGAYAGVLALGVHSIGMLGKLYAEAIENMDMGPSEALTACGANRWQTLSFAVIPQVLPDFLSYALFRFEINVRSATLLGIIGAGGIGTPLIFAINGYSWSRVGIILIGIIVTVSIIDYISGSLRKRIV</sequence>
<feature type="transmembrane region" description="Helical" evidence="7">
    <location>
        <begin position="330"/>
        <end position="351"/>
    </location>
</feature>
<dbReference type="Proteomes" id="UP001589619">
    <property type="component" value="Unassembled WGS sequence"/>
</dbReference>
<dbReference type="EMBL" id="JBHMAG010000004">
    <property type="protein sequence ID" value="MFB9750912.1"/>
    <property type="molecule type" value="Genomic_DNA"/>
</dbReference>
<evidence type="ECO:0000256" key="7">
    <source>
        <dbReference type="RuleBase" id="RU363032"/>
    </source>
</evidence>
<evidence type="ECO:0000256" key="2">
    <source>
        <dbReference type="ARBA" id="ARBA00022448"/>
    </source>
</evidence>
<dbReference type="NCBIfam" id="TIGR01097">
    <property type="entry name" value="PhnE"/>
    <property type="match status" value="2"/>
</dbReference>
<protein>
    <submittedName>
        <fullName evidence="9">Phosphonate ABC transporter, permease protein PhnE</fullName>
    </submittedName>
</protein>
<feature type="transmembrane region" description="Helical" evidence="7">
    <location>
        <begin position="61"/>
        <end position="83"/>
    </location>
</feature>
<evidence type="ECO:0000256" key="1">
    <source>
        <dbReference type="ARBA" id="ARBA00004651"/>
    </source>
</evidence>
<evidence type="ECO:0000313" key="10">
    <source>
        <dbReference type="Proteomes" id="UP001589619"/>
    </source>
</evidence>
<name>A0ABV5VRK7_9BACL</name>
<keyword evidence="5 7" id="KW-1133">Transmembrane helix</keyword>
<evidence type="ECO:0000256" key="4">
    <source>
        <dbReference type="ARBA" id="ARBA00022692"/>
    </source>
</evidence>
<dbReference type="Pfam" id="PF00528">
    <property type="entry name" value="BPD_transp_1"/>
    <property type="match status" value="2"/>
</dbReference>
<dbReference type="SUPFAM" id="SSF161098">
    <property type="entry name" value="MetI-like"/>
    <property type="match status" value="2"/>
</dbReference>
<evidence type="ECO:0000256" key="6">
    <source>
        <dbReference type="ARBA" id="ARBA00023136"/>
    </source>
</evidence>
<gene>
    <name evidence="9" type="primary">phnE</name>
    <name evidence="9" type="ORF">ACFFNY_04920</name>
</gene>
<feature type="transmembrane region" description="Helical" evidence="7">
    <location>
        <begin position="222"/>
        <end position="241"/>
    </location>
</feature>
<evidence type="ECO:0000259" key="8">
    <source>
        <dbReference type="PROSITE" id="PS50928"/>
    </source>
</evidence>
<organism evidence="9 10">
    <name type="scientific">Paenibacillus hodogayensis</name>
    <dbReference type="NCBI Taxonomy" id="279208"/>
    <lineage>
        <taxon>Bacteria</taxon>
        <taxon>Bacillati</taxon>
        <taxon>Bacillota</taxon>
        <taxon>Bacilli</taxon>
        <taxon>Bacillales</taxon>
        <taxon>Paenibacillaceae</taxon>
        <taxon>Paenibacillus</taxon>
    </lineage>
</organism>
<dbReference type="InterPro" id="IPR005769">
    <property type="entry name" value="PhnE/PtxC"/>
</dbReference>
<feature type="transmembrane region" description="Helical" evidence="7">
    <location>
        <begin position="485"/>
        <end position="504"/>
    </location>
</feature>
<keyword evidence="4 7" id="KW-0812">Transmembrane</keyword>
<proteinExistence type="inferred from homology"/>
<reference evidence="9 10" key="1">
    <citation type="submission" date="2024-09" db="EMBL/GenBank/DDBJ databases">
        <authorList>
            <person name="Sun Q."/>
            <person name="Mori K."/>
        </authorList>
    </citation>
    <scope>NUCLEOTIDE SEQUENCE [LARGE SCALE GENOMIC DNA]</scope>
    <source>
        <strain evidence="9 10">JCM 12520</strain>
    </source>
</reference>
<keyword evidence="2 7" id="KW-0813">Transport</keyword>
<keyword evidence="6 7" id="KW-0472">Membrane</keyword>
<dbReference type="PROSITE" id="PS50928">
    <property type="entry name" value="ABC_TM1"/>
    <property type="match status" value="2"/>
</dbReference>
<comment type="caution">
    <text evidence="9">The sequence shown here is derived from an EMBL/GenBank/DDBJ whole genome shotgun (WGS) entry which is preliminary data.</text>
</comment>
<dbReference type="PANTHER" id="PTHR30043">
    <property type="entry name" value="PHOSPHONATES TRANSPORT SYSTEM PERMEASE PROTEIN"/>
    <property type="match status" value="1"/>
</dbReference>
<accession>A0ABV5VRK7</accession>
<dbReference type="InterPro" id="IPR035906">
    <property type="entry name" value="MetI-like_sf"/>
</dbReference>
<dbReference type="PANTHER" id="PTHR30043:SF1">
    <property type="entry name" value="ABC TRANSPORT SYSTEM PERMEASE PROTEIN P69"/>
    <property type="match status" value="1"/>
</dbReference>